<dbReference type="Proteomes" id="UP000054549">
    <property type="component" value="Unassembled WGS sequence"/>
</dbReference>
<dbReference type="HOGENOM" id="CLU_044614_1_1_1"/>
<organism evidence="2 3">
    <name type="scientific">Amanita muscaria (strain Koide BX008)</name>
    <dbReference type="NCBI Taxonomy" id="946122"/>
    <lineage>
        <taxon>Eukaryota</taxon>
        <taxon>Fungi</taxon>
        <taxon>Dikarya</taxon>
        <taxon>Basidiomycota</taxon>
        <taxon>Agaricomycotina</taxon>
        <taxon>Agaricomycetes</taxon>
        <taxon>Agaricomycetidae</taxon>
        <taxon>Agaricales</taxon>
        <taxon>Pluteineae</taxon>
        <taxon>Amanitaceae</taxon>
        <taxon>Amanita</taxon>
    </lineage>
</organism>
<feature type="transmembrane region" description="Helical" evidence="1">
    <location>
        <begin position="156"/>
        <end position="177"/>
    </location>
</feature>
<accession>A0A0C2T020</accession>
<reference evidence="2 3" key="1">
    <citation type="submission" date="2014-04" db="EMBL/GenBank/DDBJ databases">
        <title>Evolutionary Origins and Diversification of the Mycorrhizal Mutualists.</title>
        <authorList>
            <consortium name="DOE Joint Genome Institute"/>
            <consortium name="Mycorrhizal Genomics Consortium"/>
            <person name="Kohler A."/>
            <person name="Kuo A."/>
            <person name="Nagy L.G."/>
            <person name="Floudas D."/>
            <person name="Copeland A."/>
            <person name="Barry K.W."/>
            <person name="Cichocki N."/>
            <person name="Veneault-Fourrey C."/>
            <person name="LaButti K."/>
            <person name="Lindquist E.A."/>
            <person name="Lipzen A."/>
            <person name="Lundell T."/>
            <person name="Morin E."/>
            <person name="Murat C."/>
            <person name="Riley R."/>
            <person name="Ohm R."/>
            <person name="Sun H."/>
            <person name="Tunlid A."/>
            <person name="Henrissat B."/>
            <person name="Grigoriev I.V."/>
            <person name="Hibbett D.S."/>
            <person name="Martin F."/>
        </authorList>
    </citation>
    <scope>NUCLEOTIDE SEQUENCE [LARGE SCALE GENOMIC DNA]</scope>
    <source>
        <strain evidence="2 3">Koide BX008</strain>
    </source>
</reference>
<evidence type="ECO:0000256" key="1">
    <source>
        <dbReference type="SAM" id="Phobius"/>
    </source>
</evidence>
<feature type="transmembrane region" description="Helical" evidence="1">
    <location>
        <begin position="118"/>
        <end position="136"/>
    </location>
</feature>
<protein>
    <submittedName>
        <fullName evidence="2">Uncharacterized protein</fullName>
    </submittedName>
</protein>
<evidence type="ECO:0000313" key="2">
    <source>
        <dbReference type="EMBL" id="KIL69135.1"/>
    </source>
</evidence>
<feature type="transmembrane region" description="Helical" evidence="1">
    <location>
        <begin position="198"/>
        <end position="218"/>
    </location>
</feature>
<keyword evidence="1" id="KW-0472">Membrane</keyword>
<dbReference type="InParanoid" id="A0A0C2T020"/>
<feature type="transmembrane region" description="Helical" evidence="1">
    <location>
        <begin position="230"/>
        <end position="249"/>
    </location>
</feature>
<gene>
    <name evidence="2" type="ORF">M378DRAFT_98392</name>
</gene>
<sequence>MNTAEAIIVGLFIRDILYGIYITILAHYLRWIFYEDEGWRLRRRINGLMLTITMLVFVSTTANLGICQKLALSFVGGQETFDERLVAASYGLERVTALIIDAALVYRCWIVYSGSWRVVYFPLFLLLSNTGLFIGSFLCKAPGNITCFYDLRLSQAFYTCNIAINLYTIAAIVYQILSCIAADGNNSSGSNLYEICRILVECGLPYLFTSIFSLAIAITADESLIPTASALNSTMNGIAFNLILIRVGLHRADTGIGKWSDRWSSISGLNFSVPEKIPPSIV</sequence>
<proteinExistence type="predicted"/>
<keyword evidence="1" id="KW-1133">Transmembrane helix</keyword>
<feature type="transmembrane region" description="Helical" evidence="1">
    <location>
        <begin position="45"/>
        <end position="66"/>
    </location>
</feature>
<dbReference type="EMBL" id="KN818226">
    <property type="protein sequence ID" value="KIL69135.1"/>
    <property type="molecule type" value="Genomic_DNA"/>
</dbReference>
<keyword evidence="3" id="KW-1185">Reference proteome</keyword>
<keyword evidence="1" id="KW-0812">Transmembrane</keyword>
<name>A0A0C2T020_AMAMK</name>
<feature type="transmembrane region" description="Helical" evidence="1">
    <location>
        <begin position="6"/>
        <end position="33"/>
    </location>
</feature>
<dbReference type="AlphaFoldDB" id="A0A0C2T020"/>
<evidence type="ECO:0000313" key="3">
    <source>
        <dbReference type="Proteomes" id="UP000054549"/>
    </source>
</evidence>
<dbReference type="OrthoDB" id="3357408at2759"/>